<keyword evidence="1" id="KW-0732">Signal</keyword>
<organism evidence="2 3">
    <name type="scientific">Dyadobacter arcticus</name>
    <dbReference type="NCBI Taxonomy" id="1078754"/>
    <lineage>
        <taxon>Bacteria</taxon>
        <taxon>Pseudomonadati</taxon>
        <taxon>Bacteroidota</taxon>
        <taxon>Cytophagia</taxon>
        <taxon>Cytophagales</taxon>
        <taxon>Spirosomataceae</taxon>
        <taxon>Dyadobacter</taxon>
    </lineage>
</organism>
<feature type="signal peptide" evidence="1">
    <location>
        <begin position="1"/>
        <end position="31"/>
    </location>
</feature>
<sequence length="162" mass="17922">MNRFKHTRWLMRPPILLLVCILLTNSCTDHQIPQPNFNLDVTLLGTGNASGFVKFRQFPEKPFTINLGTSIQGLEPNTNYVLQRAVDTNLDGNCTSTTWLTLGKGLVAQAILTDNVGAGTADLFRDISAFPAGTTFDIHFQIVNQQTSAVVLTSNCYQYTVR</sequence>
<comment type="caution">
    <text evidence="2">The sequence shown here is derived from an EMBL/GenBank/DDBJ whole genome shotgun (WGS) entry which is preliminary data.</text>
</comment>
<evidence type="ECO:0000313" key="3">
    <source>
        <dbReference type="Proteomes" id="UP001179181"/>
    </source>
</evidence>
<dbReference type="EMBL" id="JAASQJ010000003">
    <property type="protein sequence ID" value="NIJ54562.1"/>
    <property type="molecule type" value="Genomic_DNA"/>
</dbReference>
<reference evidence="2 3" key="1">
    <citation type="submission" date="2020-03" db="EMBL/GenBank/DDBJ databases">
        <title>Genomic Encyclopedia of Type Strains, Phase IV (KMG-IV): sequencing the most valuable type-strain genomes for metagenomic binning, comparative biology and taxonomic classification.</title>
        <authorList>
            <person name="Goeker M."/>
        </authorList>
    </citation>
    <scope>NUCLEOTIDE SEQUENCE [LARGE SCALE GENOMIC DNA]</scope>
    <source>
        <strain evidence="2 3">DSM 102865</strain>
    </source>
</reference>
<accession>A0ABX0UNQ6</accession>
<keyword evidence="3" id="KW-1185">Reference proteome</keyword>
<evidence type="ECO:0000256" key="1">
    <source>
        <dbReference type="SAM" id="SignalP"/>
    </source>
</evidence>
<name>A0ABX0UNQ6_9BACT</name>
<gene>
    <name evidence="2" type="ORF">FHS68_003744</name>
</gene>
<evidence type="ECO:0000313" key="2">
    <source>
        <dbReference type="EMBL" id="NIJ54562.1"/>
    </source>
</evidence>
<dbReference type="Proteomes" id="UP001179181">
    <property type="component" value="Unassembled WGS sequence"/>
</dbReference>
<feature type="chain" id="PRO_5045735586" description="DUF4625 domain-containing protein" evidence="1">
    <location>
        <begin position="32"/>
        <end position="162"/>
    </location>
</feature>
<evidence type="ECO:0008006" key="4">
    <source>
        <dbReference type="Google" id="ProtNLM"/>
    </source>
</evidence>
<protein>
    <recommendedName>
        <fullName evidence="4">DUF4625 domain-containing protein</fullName>
    </recommendedName>
</protein>
<proteinExistence type="predicted"/>
<dbReference type="RefSeq" id="WP_208408346.1">
    <property type="nucleotide sequence ID" value="NZ_JAASQJ010000003.1"/>
</dbReference>